<dbReference type="SUPFAM" id="SSF46785">
    <property type="entry name" value="Winged helix' DNA-binding domain"/>
    <property type="match status" value="1"/>
</dbReference>
<evidence type="ECO:0000256" key="3">
    <source>
        <dbReference type="ARBA" id="ARBA00023125"/>
    </source>
</evidence>
<name>A0A841LQP9_9HYPH</name>
<dbReference type="PROSITE" id="PS50931">
    <property type="entry name" value="HTH_LYSR"/>
    <property type="match status" value="1"/>
</dbReference>
<comment type="similarity">
    <text evidence="1">Belongs to the LysR transcriptional regulatory family.</text>
</comment>
<dbReference type="InterPro" id="IPR036390">
    <property type="entry name" value="WH_DNA-bd_sf"/>
</dbReference>
<evidence type="ECO:0000256" key="1">
    <source>
        <dbReference type="ARBA" id="ARBA00009437"/>
    </source>
</evidence>
<dbReference type="Pfam" id="PF03466">
    <property type="entry name" value="LysR_substrate"/>
    <property type="match status" value="1"/>
</dbReference>
<gene>
    <name evidence="6" type="ORF">FHS77_000044</name>
</gene>
<dbReference type="InterPro" id="IPR058163">
    <property type="entry name" value="LysR-type_TF_proteobact-type"/>
</dbReference>
<accession>A0A841LQP9</accession>
<dbReference type="InterPro" id="IPR000847">
    <property type="entry name" value="LysR_HTH_N"/>
</dbReference>
<dbReference type="InterPro" id="IPR005119">
    <property type="entry name" value="LysR_subst-bd"/>
</dbReference>
<dbReference type="AlphaFoldDB" id="A0A841LQP9"/>
<dbReference type="GO" id="GO:0006351">
    <property type="term" value="P:DNA-templated transcription"/>
    <property type="evidence" value="ECO:0007669"/>
    <property type="project" value="TreeGrafter"/>
</dbReference>
<evidence type="ECO:0000256" key="2">
    <source>
        <dbReference type="ARBA" id="ARBA00023015"/>
    </source>
</evidence>
<dbReference type="FunFam" id="1.10.10.10:FF:000001">
    <property type="entry name" value="LysR family transcriptional regulator"/>
    <property type="match status" value="1"/>
</dbReference>
<evidence type="ECO:0000256" key="4">
    <source>
        <dbReference type="ARBA" id="ARBA00023163"/>
    </source>
</evidence>
<dbReference type="Gene3D" id="3.40.190.10">
    <property type="entry name" value="Periplasmic binding protein-like II"/>
    <property type="match status" value="2"/>
</dbReference>
<dbReference type="EMBL" id="JACIIU010000001">
    <property type="protein sequence ID" value="MBB6259536.1"/>
    <property type="molecule type" value="Genomic_DNA"/>
</dbReference>
<dbReference type="Proteomes" id="UP000555393">
    <property type="component" value="Unassembled WGS sequence"/>
</dbReference>
<comment type="caution">
    <text evidence="6">The sequence shown here is derived from an EMBL/GenBank/DDBJ whole genome shotgun (WGS) entry which is preliminary data.</text>
</comment>
<dbReference type="Pfam" id="PF00126">
    <property type="entry name" value="HTH_1"/>
    <property type="match status" value="1"/>
</dbReference>
<keyword evidence="2" id="KW-0805">Transcription regulation</keyword>
<protein>
    <submittedName>
        <fullName evidence="6">DNA-binding transcriptional LysR family regulator</fullName>
    </submittedName>
</protein>
<dbReference type="GO" id="GO:0003700">
    <property type="term" value="F:DNA-binding transcription factor activity"/>
    <property type="evidence" value="ECO:0007669"/>
    <property type="project" value="InterPro"/>
</dbReference>
<proteinExistence type="inferred from homology"/>
<evidence type="ECO:0000313" key="6">
    <source>
        <dbReference type="EMBL" id="MBB6259536.1"/>
    </source>
</evidence>
<dbReference type="PANTHER" id="PTHR30537">
    <property type="entry name" value="HTH-TYPE TRANSCRIPTIONAL REGULATOR"/>
    <property type="match status" value="1"/>
</dbReference>
<dbReference type="RefSeq" id="WP_184218303.1">
    <property type="nucleotide sequence ID" value="NZ_JACIIU010000001.1"/>
</dbReference>
<sequence>MTSVSRRLLPSTKALAAFDAVSRYESFSEAADELSLTQGAVSRQIAALEAQLNIALFERNSRQVTLTDAGRSYLQAIRPALAAIRAASLNMMSHMGSNTLNLALLPTFGTRWLIPKIPRFVAQYPDIILNFSTRIGKVDFEKEKLDAAIHIGQPDWPDADFEFLMDEKVLPVCSPAFLQAHQIDDPADLLKMPLFHLASRPNAWAHWFKTLGIEQPPHSSMRFEQFSNVSQACIAGLGIALMPEFLIHAEMAAGQLVPVWPHKIKSLSHYYFVTPKTRQQSPTVKAFKTWLLAEINQESAETLA</sequence>
<dbReference type="SUPFAM" id="SSF53850">
    <property type="entry name" value="Periplasmic binding protein-like II"/>
    <property type="match status" value="1"/>
</dbReference>
<keyword evidence="4" id="KW-0804">Transcription</keyword>
<dbReference type="PRINTS" id="PR00039">
    <property type="entry name" value="HTHLYSR"/>
</dbReference>
<reference evidence="6 7" key="1">
    <citation type="submission" date="2020-08" db="EMBL/GenBank/DDBJ databases">
        <title>Genomic Encyclopedia of Type Strains, Phase IV (KMG-IV): sequencing the most valuable type-strain genomes for metagenomic binning, comparative biology and taxonomic classification.</title>
        <authorList>
            <person name="Goeker M."/>
        </authorList>
    </citation>
    <scope>NUCLEOTIDE SEQUENCE [LARGE SCALE GENOMIC DNA]</scope>
    <source>
        <strain evidence="6 7">DSM 22336</strain>
    </source>
</reference>
<dbReference type="Gene3D" id="1.10.10.10">
    <property type="entry name" value="Winged helix-like DNA-binding domain superfamily/Winged helix DNA-binding domain"/>
    <property type="match status" value="1"/>
</dbReference>
<dbReference type="InterPro" id="IPR036388">
    <property type="entry name" value="WH-like_DNA-bd_sf"/>
</dbReference>
<evidence type="ECO:0000313" key="7">
    <source>
        <dbReference type="Proteomes" id="UP000555393"/>
    </source>
</evidence>
<dbReference type="NCBIfam" id="NF008352">
    <property type="entry name" value="PRK11139.1"/>
    <property type="match status" value="1"/>
</dbReference>
<feature type="domain" description="HTH lysR-type" evidence="5">
    <location>
        <begin position="10"/>
        <end position="67"/>
    </location>
</feature>
<keyword evidence="7" id="KW-1185">Reference proteome</keyword>
<evidence type="ECO:0000259" key="5">
    <source>
        <dbReference type="PROSITE" id="PS50931"/>
    </source>
</evidence>
<keyword evidence="3 6" id="KW-0238">DNA-binding</keyword>
<dbReference type="GO" id="GO:0043565">
    <property type="term" value="F:sequence-specific DNA binding"/>
    <property type="evidence" value="ECO:0007669"/>
    <property type="project" value="TreeGrafter"/>
</dbReference>
<organism evidence="6 7">
    <name type="scientific">Paenochrobactrum gallinarii</name>
    <dbReference type="NCBI Taxonomy" id="643673"/>
    <lineage>
        <taxon>Bacteria</taxon>
        <taxon>Pseudomonadati</taxon>
        <taxon>Pseudomonadota</taxon>
        <taxon>Alphaproteobacteria</taxon>
        <taxon>Hyphomicrobiales</taxon>
        <taxon>Brucellaceae</taxon>
        <taxon>Paenochrobactrum</taxon>
    </lineage>
</organism>
<dbReference type="FunFam" id="3.40.190.10:FF:000017">
    <property type="entry name" value="Glycine cleavage system transcriptional activator"/>
    <property type="match status" value="1"/>
</dbReference>
<dbReference type="PANTHER" id="PTHR30537:SF26">
    <property type="entry name" value="GLYCINE CLEAVAGE SYSTEM TRANSCRIPTIONAL ACTIVATOR"/>
    <property type="match status" value="1"/>
</dbReference>